<accession>A0A3G2S799</accession>
<evidence type="ECO:0000256" key="8">
    <source>
        <dbReference type="ARBA" id="ARBA00031256"/>
    </source>
</evidence>
<evidence type="ECO:0000256" key="6">
    <source>
        <dbReference type="ARBA" id="ARBA00023163"/>
    </source>
</evidence>
<evidence type="ECO:0000256" key="5">
    <source>
        <dbReference type="ARBA" id="ARBA00023159"/>
    </source>
</evidence>
<comment type="subcellular location">
    <subcellularLocation>
        <location evidence="1">Nucleus</location>
    </subcellularLocation>
</comment>
<keyword evidence="4" id="KW-0805">Transcription regulation</keyword>
<protein>
    <recommendedName>
        <fullName evidence="3">Mediator of RNA polymerase II transcription subunit 5</fullName>
    </recommendedName>
    <alternativeName>
        <fullName evidence="8">Mediator complex subunit 5</fullName>
    </alternativeName>
</protein>
<dbReference type="AlphaFoldDB" id="A0A3G2S799"/>
<dbReference type="VEuPathDB" id="FungiDB:DNF11_3081"/>
<dbReference type="InterPro" id="IPR014801">
    <property type="entry name" value="Mediator_Med5_fun"/>
</dbReference>
<evidence type="ECO:0000256" key="4">
    <source>
        <dbReference type="ARBA" id="ARBA00023015"/>
    </source>
</evidence>
<evidence type="ECO:0000256" key="2">
    <source>
        <dbReference type="ARBA" id="ARBA00008782"/>
    </source>
</evidence>
<keyword evidence="5" id="KW-0010">Activator</keyword>
<dbReference type="GO" id="GO:0003712">
    <property type="term" value="F:transcription coregulator activity"/>
    <property type="evidence" value="ECO:0007669"/>
    <property type="project" value="InterPro"/>
</dbReference>
<keyword evidence="6" id="KW-0804">Transcription</keyword>
<organism evidence="9 10">
    <name type="scientific">Malassezia restricta (strain ATCC 96810 / NBRC 103918 / CBS 7877)</name>
    <name type="common">Seborrheic dermatitis infection agent</name>
    <dbReference type="NCBI Taxonomy" id="425264"/>
    <lineage>
        <taxon>Eukaryota</taxon>
        <taxon>Fungi</taxon>
        <taxon>Dikarya</taxon>
        <taxon>Basidiomycota</taxon>
        <taxon>Ustilaginomycotina</taxon>
        <taxon>Malasseziomycetes</taxon>
        <taxon>Malasseziales</taxon>
        <taxon>Malasseziaceae</taxon>
        <taxon>Malassezia</taxon>
    </lineage>
</organism>
<keyword evidence="7" id="KW-0539">Nucleus</keyword>
<evidence type="ECO:0000256" key="7">
    <source>
        <dbReference type="ARBA" id="ARBA00023242"/>
    </source>
</evidence>
<dbReference type="OrthoDB" id="5549158at2759"/>
<gene>
    <name evidence="9" type="primary">NUT1</name>
    <name evidence="9" type="ORF">DNF11_3081</name>
</gene>
<dbReference type="PANTHER" id="PTHR35784">
    <property type="entry name" value="MEDIATOR OF RNA POLYMERASE II TRANSCRIPTION SUBUNIT 5"/>
    <property type="match status" value="1"/>
</dbReference>
<name>A0A3G2S799_MALR7</name>
<sequence length="901" mass="100292">MQADGVRREVLACLTHGATPFSLHARLLETAKAEGVLTELGEVLPDVLLDLVLLVRPAPPLLFEYLDVLCLERARYMGENTCDAGRVIVVLLRKINATVDQDTLSTLCQHILDAVGDAPIWTNHFIQRGVASTESFLSFWHAALHLMQAEGPSSELCRRLIAGAALQGWPGLDDIPLRHTVLEAWQNIPLTQNEASRQAVATLRQGLSVITAVDDLFDEHPAAQSPPSASLWKSPAFFTYATSLQRAWRQAETSGGRHPPLLPTSAAPEPETVLLIHGLSESHLHWHRKYLSALGLLQARLLHAIEPPHDVGCAFVLEMLVAMAQAATVQLRTHASERHALLWRHVIGGVMPPLVAFLSGSVPSSHRDGLVMRDMIACFVHMYDPIRDWIELDECVMATSTHAVPLPTLILASFATWDSGLHAGPVSLESLPLHSNAEIHSFSQAVRTALGQHPESCGALLAQALQEPRLQLVIANEFSHLFTDWSESLTPDLAHVHAVCLMLEPHVPHVLDMLHLYIDKQKMAHALVRVLSRIEQRMWQDHSELASIGRVILFLQYLSYYIDQTGIPSSGYAYIFMTRNMSSINMHAFPEQSLSLITRWCRCLVEGQAITDDLLAVSPPWTMYRITPTILSLLLEAHMYSLLDDSALFKACSYFLQVPLAYNVPCAVQWLVQFASSTLAKSQYDAKLLSHVVMYVRVIHKLLTSTSDVFSPLYRSILAHTVLPLLTNERLILVLSTSEFNLPSFIMALESMVEPRLTKYEWISDVLMQNEQGRLWAGLAKYVGHLTHEGLQPGMAQQLLKVALHTTEEHTWATKLIAAMFAMVYPYDHVTVPLSLARVTLFQWDAQHAKAEHVIHLSRIIGLSIVLVKHMPGHEEGLPAFLDSLPAVGTESFSRLLRLDA</sequence>
<dbReference type="PANTHER" id="PTHR35784:SF1">
    <property type="entry name" value="MEDIATOR OF RNA POLYMERASE II TRANSCRIPTION SUBUNIT 5"/>
    <property type="match status" value="1"/>
</dbReference>
<dbReference type="GO" id="GO:0016592">
    <property type="term" value="C:mediator complex"/>
    <property type="evidence" value="ECO:0007669"/>
    <property type="project" value="InterPro"/>
</dbReference>
<proteinExistence type="inferred from homology"/>
<dbReference type="STRING" id="425264.A0A3G2S799"/>
<evidence type="ECO:0000313" key="9">
    <source>
        <dbReference type="EMBL" id="AYO44031.1"/>
    </source>
</evidence>
<dbReference type="EMBL" id="CP033152">
    <property type="protein sequence ID" value="AYO44031.1"/>
    <property type="molecule type" value="Genomic_DNA"/>
</dbReference>
<evidence type="ECO:0000256" key="3">
    <source>
        <dbReference type="ARBA" id="ARBA00020628"/>
    </source>
</evidence>
<evidence type="ECO:0000313" key="10">
    <source>
        <dbReference type="Proteomes" id="UP000269793"/>
    </source>
</evidence>
<evidence type="ECO:0000256" key="1">
    <source>
        <dbReference type="ARBA" id="ARBA00004123"/>
    </source>
</evidence>
<comment type="similarity">
    <text evidence="2">Belongs to the Mediator complex subunit 5 family.</text>
</comment>
<reference evidence="9 10" key="1">
    <citation type="submission" date="2018-10" db="EMBL/GenBank/DDBJ databases">
        <title>Complete genome sequence of Malassezia restricta CBS 7877.</title>
        <authorList>
            <person name="Morand S.C."/>
            <person name="Bertignac M."/>
            <person name="Iltis A."/>
            <person name="Kolder I."/>
            <person name="Pirovano W."/>
            <person name="Jourdain R."/>
            <person name="Clavaud C."/>
        </authorList>
    </citation>
    <scope>NUCLEOTIDE SEQUENCE [LARGE SCALE GENOMIC DNA]</scope>
    <source>
        <strain evidence="9 10">CBS 7877</strain>
    </source>
</reference>
<dbReference type="Proteomes" id="UP000269793">
    <property type="component" value="Chromosome V"/>
</dbReference>
<keyword evidence="10" id="KW-1185">Reference proteome</keyword>
<dbReference type="GO" id="GO:0006357">
    <property type="term" value="P:regulation of transcription by RNA polymerase II"/>
    <property type="evidence" value="ECO:0007669"/>
    <property type="project" value="InterPro"/>
</dbReference>